<feature type="domain" description="NLP1-9 GAF" evidence="1">
    <location>
        <begin position="54"/>
        <end position="210"/>
    </location>
</feature>
<dbReference type="GO" id="GO:0003700">
    <property type="term" value="F:DNA-binding transcription factor activity"/>
    <property type="evidence" value="ECO:0007669"/>
    <property type="project" value="InterPro"/>
</dbReference>
<accession>A0AAD3TM94</accession>
<proteinExistence type="predicted"/>
<reference evidence="2" key="1">
    <citation type="submission" date="2023-05" db="EMBL/GenBank/DDBJ databases">
        <title>Nepenthes gracilis genome sequencing.</title>
        <authorList>
            <person name="Fukushima K."/>
        </authorList>
    </citation>
    <scope>NUCLEOTIDE SEQUENCE</scope>
    <source>
        <strain evidence="2">SING2019-196</strain>
    </source>
</reference>
<dbReference type="EMBL" id="BSYO01000040">
    <property type="protein sequence ID" value="GMH31367.1"/>
    <property type="molecule type" value="Genomic_DNA"/>
</dbReference>
<dbReference type="PANTHER" id="PTHR32002:SF35">
    <property type="entry name" value="PROTEIN NLP6"/>
    <property type="match status" value="1"/>
</dbReference>
<dbReference type="InterPro" id="IPR055081">
    <property type="entry name" value="NLP1-9_GAF"/>
</dbReference>
<dbReference type="Proteomes" id="UP001279734">
    <property type="component" value="Unassembled WGS sequence"/>
</dbReference>
<comment type="caution">
    <text evidence="2">The sequence shown here is derived from an EMBL/GenBank/DDBJ whole genome shotgun (WGS) entry which is preliminary data.</text>
</comment>
<dbReference type="PANTHER" id="PTHR32002">
    <property type="entry name" value="PROTEIN NLP8"/>
    <property type="match status" value="1"/>
</dbReference>
<evidence type="ECO:0000259" key="1">
    <source>
        <dbReference type="Pfam" id="PF22922"/>
    </source>
</evidence>
<name>A0AAD3TM94_NEPGR</name>
<keyword evidence="3" id="KW-1185">Reference proteome</keyword>
<dbReference type="AlphaFoldDB" id="A0AAD3TM94"/>
<evidence type="ECO:0000313" key="3">
    <source>
        <dbReference type="Proteomes" id="UP001279734"/>
    </source>
</evidence>
<dbReference type="Pfam" id="PF22922">
    <property type="entry name" value="GAF_NLP"/>
    <property type="match status" value="1"/>
</dbReference>
<protein>
    <recommendedName>
        <fullName evidence="1">NLP1-9 GAF domain-containing protein</fullName>
    </recommendedName>
</protein>
<organism evidence="2 3">
    <name type="scientific">Nepenthes gracilis</name>
    <name type="common">Slender pitcher plant</name>
    <dbReference type="NCBI Taxonomy" id="150966"/>
    <lineage>
        <taxon>Eukaryota</taxon>
        <taxon>Viridiplantae</taxon>
        <taxon>Streptophyta</taxon>
        <taxon>Embryophyta</taxon>
        <taxon>Tracheophyta</taxon>
        <taxon>Spermatophyta</taxon>
        <taxon>Magnoliopsida</taxon>
        <taxon>eudicotyledons</taxon>
        <taxon>Gunneridae</taxon>
        <taxon>Pentapetalae</taxon>
        <taxon>Caryophyllales</taxon>
        <taxon>Nepenthaceae</taxon>
        <taxon>Nepenthes</taxon>
    </lineage>
</organism>
<gene>
    <name evidence="2" type="ORF">Nepgr_033210</name>
</gene>
<evidence type="ECO:0000313" key="2">
    <source>
        <dbReference type="EMBL" id="GMH31367.1"/>
    </source>
</evidence>
<dbReference type="InterPro" id="IPR045012">
    <property type="entry name" value="NLP"/>
</dbReference>
<sequence>MFSVDGECDGPLGLPGRIFSQKLLEGTPNVQYYSNKEYPRLNHAKHYNVQGSLTCNEGHQNALAEILEALTEVCETYKFPLAQTRVLCRHRSVLAYGGGRKKSCSSFDGSCMEQVCMSISTAGFYVVDIDMWGFHEACAEYHLQRGQGVAGRTFSSLGMCFCGDIAHFCKTEYPLVHYARMFGLTSCFAICLRSNTQEMMTLSLNFFCPLA</sequence>